<proteinExistence type="predicted"/>
<feature type="region of interest" description="Disordered" evidence="1">
    <location>
        <begin position="270"/>
        <end position="555"/>
    </location>
</feature>
<evidence type="ECO:0000313" key="4">
    <source>
        <dbReference type="Proteomes" id="UP000199727"/>
    </source>
</evidence>
<keyword evidence="2" id="KW-0732">Signal</keyword>
<feature type="compositionally biased region" description="Polar residues" evidence="1">
    <location>
        <begin position="508"/>
        <end position="518"/>
    </location>
</feature>
<organism evidence="3 4">
    <name type="scientific">Cryptococcus neoformans Tu259-1</name>
    <dbReference type="NCBI Taxonomy" id="1230072"/>
    <lineage>
        <taxon>Eukaryota</taxon>
        <taxon>Fungi</taxon>
        <taxon>Dikarya</taxon>
        <taxon>Basidiomycota</taxon>
        <taxon>Agaricomycotina</taxon>
        <taxon>Tremellomycetes</taxon>
        <taxon>Tremellales</taxon>
        <taxon>Cryptococcaceae</taxon>
        <taxon>Cryptococcus</taxon>
        <taxon>Cryptococcus neoformans species complex</taxon>
    </lineage>
</organism>
<feature type="signal peptide" evidence="2">
    <location>
        <begin position="1"/>
        <end position="28"/>
    </location>
</feature>
<feature type="chain" id="PRO_5032617302" evidence="2">
    <location>
        <begin position="29"/>
        <end position="555"/>
    </location>
</feature>
<evidence type="ECO:0000313" key="3">
    <source>
        <dbReference type="EMBL" id="OXG24194.1"/>
    </source>
</evidence>
<dbReference type="AlphaFoldDB" id="A0A854QD98"/>
<dbReference type="EMBL" id="AMKT01000034">
    <property type="protein sequence ID" value="OXG24194.1"/>
    <property type="molecule type" value="Genomic_DNA"/>
</dbReference>
<accession>A0A854QD98</accession>
<name>A0A854QD98_CRYNE</name>
<feature type="compositionally biased region" description="Basic and acidic residues" evidence="1">
    <location>
        <begin position="450"/>
        <end position="477"/>
    </location>
</feature>
<feature type="compositionally biased region" description="Basic and acidic residues" evidence="1">
    <location>
        <begin position="369"/>
        <end position="381"/>
    </location>
</feature>
<protein>
    <submittedName>
        <fullName evidence="3">Uncharacterized protein</fullName>
    </submittedName>
</protein>
<comment type="caution">
    <text evidence="3">The sequence shown here is derived from an EMBL/GenBank/DDBJ whole genome shotgun (WGS) entry which is preliminary data.</text>
</comment>
<dbReference type="Proteomes" id="UP000199727">
    <property type="component" value="Unassembled WGS sequence"/>
</dbReference>
<dbReference type="OrthoDB" id="2574216at2759"/>
<evidence type="ECO:0000256" key="2">
    <source>
        <dbReference type="SAM" id="SignalP"/>
    </source>
</evidence>
<sequence>MCVSPRICFLSFCVRLIVILPQSHPVSLEEDPSQSLMSISKSPSLDLCLATLHELLHPSPILSLLLSALDLSAHFQLFAQQLSSDAALVAALHEKHYYMMHESGINEEEEISKGYLLDSSEGEKVKHIRYRKEGVFDASIRLRKHHIATSLAMVKRNPRQVKFLIDLYFPDIDPEDHSYRKDERIFISCMKRSQARMMLEGRKTVIKWYKDAIEVFDAHEPPLPYRTFFYGETSSVAHGRALSQALLEECQEIVQEARDFEALLAGDGSWQGEKWTSSKRKGRDVRRYTMTATVTDSKSTDKSPPVKPARQPRVSLPANLDVNINSPPATDNDKRTTSPPSDSESVRARTLPRLSFSSSSIRKASGAWLRDDNQAEAERTPSRAPVQTNAQKAVSLIGKTDATSPLPSRTAYPEKSPELPKRQSRHPRATDKRVILPVSSPSSPSSPHTKAAEPVKANKETESEWAAKERRVEEARLRRSLGGAKLGDGGREGMEIGATPATPAQKPETPTSLHIKTTSAKKKRPRQSFPLSGPEFSRDAGSGTGSAKKRPKIIE</sequence>
<gene>
    <name evidence="3" type="ORF">C361_02743</name>
</gene>
<evidence type="ECO:0000256" key="1">
    <source>
        <dbReference type="SAM" id="MobiDB-lite"/>
    </source>
</evidence>
<reference evidence="3 4" key="1">
    <citation type="submission" date="2017-06" db="EMBL/GenBank/DDBJ databases">
        <title>Global population genomics of the pathogenic fungus Cryptococcus neoformans var. grubii.</title>
        <authorList>
            <person name="Cuomo C."/>
            <person name="Litvintseva A."/>
            <person name="Chen Y."/>
            <person name="Young S."/>
            <person name="Zeng Q."/>
            <person name="Chapman S."/>
            <person name="Gujja S."/>
            <person name="Saif S."/>
            <person name="Birren B."/>
        </authorList>
    </citation>
    <scope>NUCLEOTIDE SEQUENCE [LARGE SCALE GENOMIC DNA]</scope>
    <source>
        <strain evidence="3 4">Tu259-1</strain>
    </source>
</reference>